<dbReference type="GO" id="GO:0016020">
    <property type="term" value="C:membrane"/>
    <property type="evidence" value="ECO:0007669"/>
    <property type="project" value="UniProtKB-SubCell"/>
</dbReference>
<dbReference type="eggNOG" id="COG1290">
    <property type="taxonomic scope" value="Bacteria"/>
</dbReference>
<dbReference type="InterPro" id="IPR027387">
    <property type="entry name" value="Cytb/b6-like_sf"/>
</dbReference>
<feature type="domain" description="Cytochrome b/b6 C-terminal region profile" evidence="12">
    <location>
        <begin position="1"/>
        <end position="134"/>
    </location>
</feature>
<proteinExistence type="inferred from homology"/>
<keyword evidence="3" id="KW-0349">Heme</keyword>
<keyword evidence="9 11" id="KW-0472">Membrane</keyword>
<dbReference type="GO" id="GO:0022900">
    <property type="term" value="P:electron transport chain"/>
    <property type="evidence" value="ECO:0007669"/>
    <property type="project" value="UniProtKB-UniRule"/>
</dbReference>
<keyword evidence="4 10" id="KW-0812">Transmembrane</keyword>
<keyword evidence="10" id="KW-0602">Photosynthesis</keyword>
<evidence type="ECO:0000256" key="3">
    <source>
        <dbReference type="ARBA" id="ARBA00022617"/>
    </source>
</evidence>
<feature type="transmembrane region" description="Helical" evidence="11">
    <location>
        <begin position="24"/>
        <end position="44"/>
    </location>
</feature>
<dbReference type="KEGG" id="glj:GKIL_3761"/>
<evidence type="ECO:0000256" key="9">
    <source>
        <dbReference type="ARBA" id="ARBA00023136"/>
    </source>
</evidence>
<keyword evidence="8" id="KW-0408">Iron</keyword>
<evidence type="ECO:0000256" key="6">
    <source>
        <dbReference type="ARBA" id="ARBA00022982"/>
    </source>
</evidence>
<evidence type="ECO:0000256" key="8">
    <source>
        <dbReference type="ARBA" id="ARBA00023004"/>
    </source>
</evidence>
<evidence type="ECO:0000256" key="5">
    <source>
        <dbReference type="ARBA" id="ARBA00022723"/>
    </source>
</evidence>
<keyword evidence="14" id="KW-1185">Reference proteome</keyword>
<evidence type="ECO:0000256" key="2">
    <source>
        <dbReference type="ARBA" id="ARBA00022448"/>
    </source>
</evidence>
<dbReference type="GO" id="GO:0046872">
    <property type="term" value="F:metal ion binding"/>
    <property type="evidence" value="ECO:0007669"/>
    <property type="project" value="UniProtKB-KW"/>
</dbReference>
<evidence type="ECO:0000256" key="10">
    <source>
        <dbReference type="RuleBase" id="RU003329"/>
    </source>
</evidence>
<dbReference type="RefSeq" id="WP_023175325.1">
    <property type="nucleotide sequence ID" value="NC_022600.1"/>
</dbReference>
<feature type="transmembrane region" description="Helical" evidence="11">
    <location>
        <begin position="56"/>
        <end position="74"/>
    </location>
</feature>
<evidence type="ECO:0000313" key="13">
    <source>
        <dbReference type="EMBL" id="AGY60007.1"/>
    </source>
</evidence>
<evidence type="ECO:0000313" key="14">
    <source>
        <dbReference type="Proteomes" id="UP000017396"/>
    </source>
</evidence>
<dbReference type="STRING" id="1183438.GKIL_3761"/>
<evidence type="ECO:0000256" key="1">
    <source>
        <dbReference type="ARBA" id="ARBA00004141"/>
    </source>
</evidence>
<dbReference type="EMBL" id="CP003587">
    <property type="protein sequence ID" value="AGY60007.1"/>
    <property type="molecule type" value="Genomic_DNA"/>
</dbReference>
<dbReference type="InterPro" id="IPR005798">
    <property type="entry name" value="Cyt_b/b6_C"/>
</dbReference>
<dbReference type="HOGENOM" id="CLU_1893225_0_0_3"/>
<feature type="transmembrane region" description="Helical" evidence="11">
    <location>
        <begin position="81"/>
        <end position="100"/>
    </location>
</feature>
<dbReference type="InterPro" id="IPR036150">
    <property type="entry name" value="Cyt_b/b6_C_sf"/>
</dbReference>
<sequence length="134" mass="14594">MYTQQEKQSLSRERAPGRLLNPRFFDVGVVIIACIGIALVLTVFEPPRLVDAYDVFATPEVLPEWYLLPAFAIIKSLPAKIIGLVGLGALVAGLFALPFLPDLSKRVPGGPWLGRAAFIAIHLSVVLLGFLTLR</sequence>
<comment type="subunit">
    <text evidence="10">The 4 large subunits of the cytochrome b6-f complex are cytochrome b6, subunit IV (17 kDa polypeptide, PetD), cytochrome f and the Rieske protein, while the 4 small subunits are PetG, PetL, PetM and PetN. The complex functions as a dimer.</text>
</comment>
<dbReference type="AlphaFoldDB" id="U5QLZ6"/>
<feature type="transmembrane region" description="Helical" evidence="11">
    <location>
        <begin position="112"/>
        <end position="133"/>
    </location>
</feature>
<name>U5QLZ6_GLOK1</name>
<dbReference type="GO" id="GO:0009055">
    <property type="term" value="F:electron transfer activity"/>
    <property type="evidence" value="ECO:0007669"/>
    <property type="project" value="InterPro"/>
</dbReference>
<keyword evidence="7 11" id="KW-1133">Transmembrane helix</keyword>
<evidence type="ECO:0000256" key="4">
    <source>
        <dbReference type="ARBA" id="ARBA00022692"/>
    </source>
</evidence>
<dbReference type="Pfam" id="PF00032">
    <property type="entry name" value="Cytochrom_B_C"/>
    <property type="match status" value="1"/>
</dbReference>
<gene>
    <name evidence="13" type="ORF">GKIL_3761</name>
</gene>
<evidence type="ECO:0000256" key="7">
    <source>
        <dbReference type="ARBA" id="ARBA00022989"/>
    </source>
</evidence>
<dbReference type="OrthoDB" id="9857202at2"/>
<evidence type="ECO:0000259" key="12">
    <source>
        <dbReference type="PROSITE" id="PS51003"/>
    </source>
</evidence>
<dbReference type="Gene3D" id="1.20.810.10">
    <property type="entry name" value="Cytochrome Bc1 Complex, Chain C"/>
    <property type="match status" value="1"/>
</dbReference>
<dbReference type="GO" id="GO:0016491">
    <property type="term" value="F:oxidoreductase activity"/>
    <property type="evidence" value="ECO:0007669"/>
    <property type="project" value="UniProtKB-UniRule"/>
</dbReference>
<keyword evidence="5" id="KW-0479">Metal-binding</keyword>
<evidence type="ECO:0000256" key="11">
    <source>
        <dbReference type="SAM" id="Phobius"/>
    </source>
</evidence>
<dbReference type="GO" id="GO:0015979">
    <property type="term" value="P:photosynthesis"/>
    <property type="evidence" value="ECO:0007669"/>
    <property type="project" value="UniProtKB-KW"/>
</dbReference>
<comment type="similarity">
    <text evidence="10">Belongs to the cytochrome b family. PetD subfamily.</text>
</comment>
<keyword evidence="2 10" id="KW-0813">Transport</keyword>
<keyword evidence="6 10" id="KW-0249">Electron transport</keyword>
<comment type="function">
    <text evidence="10">Component of the cytochrome b6-f complex, which mediates electron transfer between photosystem II (PSII) and photosystem I (PSI), cyclic electron flow around PSI, and state transitions.</text>
</comment>
<reference evidence="13 14" key="1">
    <citation type="journal article" date="2013" name="PLoS ONE">
        <title>Cultivation and Complete Genome Sequencing of Gloeobacter kilaueensis sp. nov., from a Lava Cave in Kilauea Caldera, Hawai'i.</title>
        <authorList>
            <person name="Saw J.H."/>
            <person name="Schatz M."/>
            <person name="Brown M.V."/>
            <person name="Kunkel D.D."/>
            <person name="Foster J.S."/>
            <person name="Shick H."/>
            <person name="Christensen S."/>
            <person name="Hou S."/>
            <person name="Wan X."/>
            <person name="Donachie S.P."/>
        </authorList>
    </citation>
    <scope>NUCLEOTIDE SEQUENCE [LARGE SCALE GENOMIC DNA]</scope>
    <source>
        <strain evidence="14">JS</strain>
    </source>
</reference>
<protein>
    <recommendedName>
        <fullName evidence="10">Cytochrome b6-f complex subunit 4</fullName>
    </recommendedName>
</protein>
<comment type="subcellular location">
    <subcellularLocation>
        <location evidence="1">Membrane</location>
        <topology evidence="1">Multi-pass membrane protein</topology>
    </subcellularLocation>
</comment>
<dbReference type="SUPFAM" id="SSF81648">
    <property type="entry name" value="a domain/subunit of cytochrome bc1 complex (Ubiquinol-cytochrome c reductase)"/>
    <property type="match status" value="1"/>
</dbReference>
<dbReference type="Proteomes" id="UP000017396">
    <property type="component" value="Chromosome"/>
</dbReference>
<accession>U5QLZ6</accession>
<organism evidence="13 14">
    <name type="scientific">Gloeobacter kilaueensis (strain ATCC BAA-2537 / CCAP 1431/1 / ULC 316 / JS1)</name>
    <dbReference type="NCBI Taxonomy" id="1183438"/>
    <lineage>
        <taxon>Bacteria</taxon>
        <taxon>Bacillati</taxon>
        <taxon>Cyanobacteriota</taxon>
        <taxon>Cyanophyceae</taxon>
        <taxon>Gloeobacterales</taxon>
        <taxon>Gloeobacteraceae</taxon>
        <taxon>Gloeobacter</taxon>
    </lineage>
</organism>
<dbReference type="PROSITE" id="PS51003">
    <property type="entry name" value="CYTB_CTER"/>
    <property type="match status" value="1"/>
</dbReference>